<dbReference type="PANTHER" id="PTHR37937">
    <property type="entry name" value="CONJUGATIVE TRANSFER: DNA TRANSPORT"/>
    <property type="match status" value="1"/>
</dbReference>
<evidence type="ECO:0000256" key="5">
    <source>
        <dbReference type="ARBA" id="ARBA00022989"/>
    </source>
</evidence>
<feature type="domain" description="TraD/TraG TraM recognition site" evidence="9">
    <location>
        <begin position="362"/>
        <end position="482"/>
    </location>
</feature>
<dbReference type="Pfam" id="PF02534">
    <property type="entry name" value="T4SS-DNA_transf"/>
    <property type="match status" value="1"/>
</dbReference>
<keyword evidence="5 8" id="KW-1133">Transmembrane helix</keyword>
<dbReference type="AlphaFoldDB" id="A8ZL40"/>
<dbReference type="InterPro" id="IPR032689">
    <property type="entry name" value="TraG-D_C"/>
</dbReference>
<dbReference type="Gene3D" id="3.40.50.300">
    <property type="entry name" value="P-loop containing nucleotide triphosphate hydrolases"/>
    <property type="match status" value="2"/>
</dbReference>
<dbReference type="Pfam" id="PF12696">
    <property type="entry name" value="TraG-D_C"/>
    <property type="match status" value="1"/>
</dbReference>
<evidence type="ECO:0000256" key="6">
    <source>
        <dbReference type="ARBA" id="ARBA00023136"/>
    </source>
</evidence>
<evidence type="ECO:0000256" key="8">
    <source>
        <dbReference type="SAM" id="Phobius"/>
    </source>
</evidence>
<evidence type="ECO:0000313" key="10">
    <source>
        <dbReference type="EMBL" id="ABW31508.1"/>
    </source>
</evidence>
<dbReference type="EMBL" id="CP000838">
    <property type="protein sequence ID" value="ABW31508.1"/>
    <property type="molecule type" value="Genomic_DNA"/>
</dbReference>
<evidence type="ECO:0000256" key="3">
    <source>
        <dbReference type="ARBA" id="ARBA00022475"/>
    </source>
</evidence>
<keyword evidence="10" id="KW-0614">Plasmid</keyword>
<dbReference type="PANTHER" id="PTHR37937:SF1">
    <property type="entry name" value="CONJUGATIVE TRANSFER: DNA TRANSPORT"/>
    <property type="match status" value="1"/>
</dbReference>
<organism evidence="10 11">
    <name type="scientific">Acaryochloris marina (strain MBIC 11017)</name>
    <dbReference type="NCBI Taxonomy" id="329726"/>
    <lineage>
        <taxon>Bacteria</taxon>
        <taxon>Bacillati</taxon>
        <taxon>Cyanobacteriota</taxon>
        <taxon>Cyanophyceae</taxon>
        <taxon>Acaryochloridales</taxon>
        <taxon>Acaryochloridaceae</taxon>
        <taxon>Acaryochloris</taxon>
    </lineage>
</organism>
<evidence type="ECO:0000259" key="9">
    <source>
        <dbReference type="Pfam" id="PF12696"/>
    </source>
</evidence>
<dbReference type="Proteomes" id="UP000000268">
    <property type="component" value="Plasmid pREB1"/>
</dbReference>
<keyword evidence="11" id="KW-1185">Reference proteome</keyword>
<dbReference type="InterPro" id="IPR027417">
    <property type="entry name" value="P-loop_NTPase"/>
</dbReference>
<geneLocation type="plasmid" evidence="10 11">
    <name>pREB1</name>
</geneLocation>
<feature type="region of interest" description="Disordered" evidence="7">
    <location>
        <begin position="448"/>
        <end position="469"/>
    </location>
</feature>
<dbReference type="HOGENOM" id="CLU_026359_0_0_3"/>
<keyword evidence="6 8" id="KW-0472">Membrane</keyword>
<evidence type="ECO:0000256" key="2">
    <source>
        <dbReference type="ARBA" id="ARBA00008806"/>
    </source>
</evidence>
<keyword evidence="4 8" id="KW-0812">Transmembrane</keyword>
<dbReference type="KEGG" id="amr:AM1_A0390"/>
<dbReference type="InterPro" id="IPR003688">
    <property type="entry name" value="TraG/VirD4"/>
</dbReference>
<dbReference type="GO" id="GO:0005886">
    <property type="term" value="C:plasma membrane"/>
    <property type="evidence" value="ECO:0007669"/>
    <property type="project" value="UniProtKB-SubCell"/>
</dbReference>
<name>A8ZL40_ACAM1</name>
<evidence type="ECO:0000256" key="1">
    <source>
        <dbReference type="ARBA" id="ARBA00004651"/>
    </source>
</evidence>
<evidence type="ECO:0000313" key="11">
    <source>
        <dbReference type="Proteomes" id="UP000000268"/>
    </source>
</evidence>
<sequence length="575" mass="65363">MSQHTEQPPQPQSEGVDLSPLFSGPLPWLTGLLALIVIALWWFEDETRREPDDARWATRREQHRAKMLGLKQIRDRKRDEIALRLGSDDPLILPDLQPLVTIVGGSGKGKTATVIELALADAIRQEHTLIVFDVKGTLKKKFIPFALKQPDPYECYCFAPGKRYSHGFDYLKFMQDADDSLRARSIASTLSDNVIVNLSGKHPFFDNHAEYFLQALLMMAKRADYSDLPMVWALMGLPGIAERIQMADQEGAFKVDSDLGMWVRQQLVGLMSVTGTQDTAGGILASGINYLLPMVNRQTIPCLSIDGREPTQSTIPLDLPGKQIIFFELDGQAKKATAPLVAVAIHLLIQRNLNEDTERDRPFGVFLDEFARLMLPSFEEVVSLDRSYGFYSFVSMQSYSQPKIKYQSETSESIFDNTSTQFIFKSGSYKVREDLSADLGEYTKHYHSKSRSYGKMGNSRSRNEQEKKKRLITASDIKRLKKGEFICTNPGMDDRPIRMRFNLKKRNGTDMQRFTECERMYNSHVHKQMVRIAQERVLDSPEQIMSDRMVSADALLPSTQEVESHKLKQQEEKAA</sequence>
<gene>
    <name evidence="10" type="ordered locus">AM1_A0390</name>
</gene>
<proteinExistence type="inferred from homology"/>
<protein>
    <recommendedName>
        <fullName evidence="9">TraD/TraG TraM recognition site domain-containing protein</fullName>
    </recommendedName>
</protein>
<feature type="transmembrane region" description="Helical" evidence="8">
    <location>
        <begin position="26"/>
        <end position="43"/>
    </location>
</feature>
<evidence type="ECO:0000256" key="7">
    <source>
        <dbReference type="SAM" id="MobiDB-lite"/>
    </source>
</evidence>
<dbReference type="OrthoDB" id="102453at2"/>
<comment type="subcellular location">
    <subcellularLocation>
        <location evidence="1">Cell membrane</location>
        <topology evidence="1">Multi-pass membrane protein</topology>
    </subcellularLocation>
</comment>
<comment type="similarity">
    <text evidence="2">Belongs to the VirD4/TraG family.</text>
</comment>
<keyword evidence="3" id="KW-1003">Cell membrane</keyword>
<evidence type="ECO:0000256" key="4">
    <source>
        <dbReference type="ARBA" id="ARBA00022692"/>
    </source>
</evidence>
<dbReference type="RefSeq" id="WP_012166881.1">
    <property type="nucleotide sequence ID" value="NC_009926.1"/>
</dbReference>
<dbReference type="CDD" id="cd01127">
    <property type="entry name" value="TrwB_TraG_TraD_VirD4"/>
    <property type="match status" value="1"/>
</dbReference>
<feature type="region of interest" description="Disordered" evidence="7">
    <location>
        <begin position="555"/>
        <end position="575"/>
    </location>
</feature>
<feature type="compositionally biased region" description="Basic and acidic residues" evidence="7">
    <location>
        <begin position="562"/>
        <end position="575"/>
    </location>
</feature>
<dbReference type="InterPro" id="IPR051539">
    <property type="entry name" value="T4SS-coupling_protein"/>
</dbReference>
<reference evidence="10 11" key="1">
    <citation type="journal article" date="2008" name="Proc. Natl. Acad. Sci. U.S.A.">
        <title>Niche adaptation and genome expansion in the chlorophyll d-producing cyanobacterium Acaryochloris marina.</title>
        <authorList>
            <person name="Swingley W.D."/>
            <person name="Chen M."/>
            <person name="Cheung P.C."/>
            <person name="Conrad A.L."/>
            <person name="Dejesa L.C."/>
            <person name="Hao J."/>
            <person name="Honchak B.M."/>
            <person name="Karbach L.E."/>
            <person name="Kurdoglu A."/>
            <person name="Lahiri S."/>
            <person name="Mastrian S.D."/>
            <person name="Miyashita H."/>
            <person name="Page L."/>
            <person name="Ramakrishna P."/>
            <person name="Satoh S."/>
            <person name="Sattley W.M."/>
            <person name="Shimada Y."/>
            <person name="Taylor H.L."/>
            <person name="Tomo T."/>
            <person name="Tsuchiya T."/>
            <person name="Wang Z.T."/>
            <person name="Raymond J."/>
            <person name="Mimuro M."/>
            <person name="Blankenship R.E."/>
            <person name="Touchman J.W."/>
        </authorList>
    </citation>
    <scope>NUCLEOTIDE SEQUENCE [LARGE SCALE GENOMIC DNA]</scope>
    <source>
        <strain evidence="11">MBIC 11017</strain>
        <plasmid evidence="11">Plasmid pREB1</plasmid>
    </source>
</reference>
<accession>A8ZL40</accession>
<dbReference type="SUPFAM" id="SSF52540">
    <property type="entry name" value="P-loop containing nucleoside triphosphate hydrolases"/>
    <property type="match status" value="1"/>
</dbReference>